<keyword evidence="3" id="KW-0732">Signal</keyword>
<evidence type="ECO:0000259" key="12">
    <source>
        <dbReference type="PROSITE" id="PS51864"/>
    </source>
</evidence>
<keyword evidence="9" id="KW-0325">Glycoprotein</keyword>
<dbReference type="SMART" id="SM00137">
    <property type="entry name" value="MAM"/>
    <property type="match status" value="1"/>
</dbReference>
<dbReference type="GO" id="GO:0016020">
    <property type="term" value="C:membrane"/>
    <property type="evidence" value="ECO:0007669"/>
    <property type="project" value="InterPro"/>
</dbReference>
<dbReference type="PANTHER" id="PTHR10127:SF903">
    <property type="entry name" value="MEPRIN A SUBUNIT"/>
    <property type="match status" value="1"/>
</dbReference>
<evidence type="ECO:0000256" key="2">
    <source>
        <dbReference type="ARBA" id="ARBA00022723"/>
    </source>
</evidence>
<reference evidence="14" key="1">
    <citation type="submission" date="2025-08" db="UniProtKB">
        <authorList>
            <consortium name="RefSeq"/>
        </authorList>
    </citation>
    <scope>IDENTIFICATION</scope>
</reference>
<dbReference type="InterPro" id="IPR000998">
    <property type="entry name" value="MAM_dom"/>
</dbReference>
<dbReference type="RefSeq" id="XP_042565065.1">
    <property type="nucleotide sequence ID" value="XM_042709131.1"/>
</dbReference>
<evidence type="ECO:0000256" key="9">
    <source>
        <dbReference type="ARBA" id="ARBA00023180"/>
    </source>
</evidence>
<dbReference type="InterPro" id="IPR002083">
    <property type="entry name" value="MATH/TRAF_dom"/>
</dbReference>
<dbReference type="InterPro" id="IPR001506">
    <property type="entry name" value="Peptidase_M12A"/>
</dbReference>
<sequence>MTGAKVIHMKVRPREIQGCLSVEVRYQTPREGRAPDPGATLSHSSEAEVATLAIFEENAYASSDRAECTGDIESELQDEIRSIAKINEGLNVFEGDIMESNSRSSTLREGAKWNTSVPYLIGNTLDVHSKGIILRAFEQFGLKSCINFIPRQFEDYFIDIQKLGGCFSYIGKQNPGGQDLSIGSGCAFVPIVEHELLHALGFFHEQSRYDRDDHVTIIWDNIQEGKENNFNKISEDYSSLLNTSYDYTSVMHYDKDAFSNGNGSTIITKQPEYQDVIGNRIEMSSTDALELNRLYHCEESISFLDHCSFEDESLCEMIVCSRISAGWQRVSRADGGPHSDHTYLGTDSQGSFMHFTTNHSSEGESARLTTRRMTPGRTCQVQCLQFYYYYSGNETDQLNLWIREFDSEEDTEGTRRLMGQITGSPAEYWKLHHVPLNATKTFQVEFEARKGAGASSGGFSVDDINLSETECPHQTWQIRNFEECSNDAALLYSQRYYSIDGYGYQILLQLRKTFFGVYVRLVSGDYDDTLEWPLAWRQITAQMLDQNPHMQLRLSWERSLTTDPVLISGGKFVWGNPREVGSLITVGGETFNASIAWGWGYFMTAEDLQKRDFLKGGNAIFVFTMQDLSPLLTNNSLPCATIPVQNFTLTPEESIDDGPCSRTYVVWSPSSHTSPLESEDFSYSRIHPPLRSPFSESFILIQTFWLVLHLSLDLSGGGGLDLTRTIIQDFHKCGNQDCY</sequence>
<evidence type="ECO:0000256" key="10">
    <source>
        <dbReference type="PROSITE-ProRule" id="PRU01211"/>
    </source>
</evidence>
<evidence type="ECO:0000313" key="13">
    <source>
        <dbReference type="Proteomes" id="UP000515152"/>
    </source>
</evidence>
<feature type="binding site" evidence="10">
    <location>
        <position position="198"/>
    </location>
    <ligand>
        <name>Zn(2+)</name>
        <dbReference type="ChEBI" id="CHEBI:29105"/>
        <note>catalytic</note>
    </ligand>
</feature>
<dbReference type="Pfam" id="PF22486">
    <property type="entry name" value="MATH_2"/>
    <property type="match status" value="1"/>
</dbReference>
<dbReference type="GeneID" id="116222351"/>
<evidence type="ECO:0000256" key="5">
    <source>
        <dbReference type="ARBA" id="ARBA00022833"/>
    </source>
</evidence>
<feature type="active site" evidence="10">
    <location>
        <position position="195"/>
    </location>
</feature>
<comment type="caution">
    <text evidence="10">Lacks conserved residue(s) required for the propagation of feature annotation.</text>
</comment>
<dbReference type="Proteomes" id="UP000515152">
    <property type="component" value="Chromosome 11"/>
</dbReference>
<keyword evidence="4 10" id="KW-0378">Hydrolase</keyword>
<evidence type="ECO:0000259" key="11">
    <source>
        <dbReference type="PROSITE" id="PS50060"/>
    </source>
</evidence>
<evidence type="ECO:0000256" key="8">
    <source>
        <dbReference type="ARBA" id="ARBA00023157"/>
    </source>
</evidence>
<keyword evidence="13" id="KW-1185">Reference proteome</keyword>
<comment type="cofactor">
    <cofactor evidence="10">
        <name>Zn(2+)</name>
        <dbReference type="ChEBI" id="CHEBI:29105"/>
    </cofactor>
    <text evidence="10">Binds 1 zinc ion per subunit.</text>
</comment>
<keyword evidence="2 10" id="KW-0479">Metal-binding</keyword>
<evidence type="ECO:0000313" key="14">
    <source>
        <dbReference type="RefSeq" id="XP_042565065.1"/>
    </source>
</evidence>
<keyword evidence="8" id="KW-1015">Disulfide bond</keyword>
<dbReference type="GO" id="GO:0008270">
    <property type="term" value="F:zinc ion binding"/>
    <property type="evidence" value="ECO:0007669"/>
    <property type="project" value="UniProtKB-UniRule"/>
</dbReference>
<dbReference type="PROSITE" id="PS50060">
    <property type="entry name" value="MAM_2"/>
    <property type="match status" value="1"/>
</dbReference>
<dbReference type="PANTHER" id="PTHR10127">
    <property type="entry name" value="DISCOIDIN, CUB, EGF, LAMININ , AND ZINC METALLOPROTEASE DOMAIN CONTAINING"/>
    <property type="match status" value="1"/>
</dbReference>
<dbReference type="KEGG" id="char:116222351"/>
<accession>A0A8M1KR16</accession>
<dbReference type="CDD" id="cd06263">
    <property type="entry name" value="MAM"/>
    <property type="match status" value="1"/>
</dbReference>
<dbReference type="SMART" id="SM00235">
    <property type="entry name" value="ZnMc"/>
    <property type="match status" value="1"/>
</dbReference>
<protein>
    <submittedName>
        <fullName evidence="14">Meprin A subunit beta-like</fullName>
    </submittedName>
</protein>
<feature type="binding site" evidence="10">
    <location>
        <position position="194"/>
    </location>
    <ligand>
        <name>Zn(2+)</name>
        <dbReference type="ChEBI" id="CHEBI:29105"/>
        <note>catalytic</note>
    </ligand>
</feature>
<feature type="domain" description="MAM" evidence="11">
    <location>
        <begin position="305"/>
        <end position="473"/>
    </location>
</feature>
<keyword evidence="6 10" id="KW-0482">Metalloprotease</keyword>
<feature type="domain" description="Peptidase M12A" evidence="12">
    <location>
        <begin position="104"/>
        <end position="298"/>
    </location>
</feature>
<gene>
    <name evidence="14" type="primary">LOC116222351</name>
</gene>
<dbReference type="AlphaFoldDB" id="A0A8M1KR16"/>
<evidence type="ECO:0000256" key="6">
    <source>
        <dbReference type="ARBA" id="ARBA00023049"/>
    </source>
</evidence>
<keyword evidence="1 10" id="KW-0645">Protease</keyword>
<keyword evidence="7" id="KW-0865">Zymogen</keyword>
<name>A0A8M1KR16_CLUHA</name>
<dbReference type="Pfam" id="PF01400">
    <property type="entry name" value="Astacin"/>
    <property type="match status" value="1"/>
</dbReference>
<organism evidence="13 14">
    <name type="scientific">Clupea harengus</name>
    <name type="common">Atlantic herring</name>
    <dbReference type="NCBI Taxonomy" id="7950"/>
    <lineage>
        <taxon>Eukaryota</taxon>
        <taxon>Metazoa</taxon>
        <taxon>Chordata</taxon>
        <taxon>Craniata</taxon>
        <taxon>Vertebrata</taxon>
        <taxon>Euteleostomi</taxon>
        <taxon>Actinopterygii</taxon>
        <taxon>Neopterygii</taxon>
        <taxon>Teleostei</taxon>
        <taxon>Clupei</taxon>
        <taxon>Clupeiformes</taxon>
        <taxon>Clupeoidei</taxon>
        <taxon>Clupeidae</taxon>
        <taxon>Clupea</taxon>
    </lineage>
</organism>
<evidence type="ECO:0000256" key="7">
    <source>
        <dbReference type="ARBA" id="ARBA00023145"/>
    </source>
</evidence>
<dbReference type="InterPro" id="IPR006026">
    <property type="entry name" value="Peptidase_Metallo"/>
</dbReference>
<dbReference type="GO" id="GO:0006508">
    <property type="term" value="P:proteolysis"/>
    <property type="evidence" value="ECO:0007669"/>
    <property type="project" value="UniProtKB-KW"/>
</dbReference>
<evidence type="ECO:0000256" key="1">
    <source>
        <dbReference type="ARBA" id="ARBA00022670"/>
    </source>
</evidence>
<evidence type="ECO:0000256" key="3">
    <source>
        <dbReference type="ARBA" id="ARBA00022729"/>
    </source>
</evidence>
<dbReference type="Pfam" id="PF00629">
    <property type="entry name" value="MAM"/>
    <property type="match status" value="1"/>
</dbReference>
<proteinExistence type="predicted"/>
<dbReference type="GO" id="GO:0004222">
    <property type="term" value="F:metalloendopeptidase activity"/>
    <property type="evidence" value="ECO:0007669"/>
    <property type="project" value="UniProtKB-UniRule"/>
</dbReference>
<dbReference type="PROSITE" id="PS51864">
    <property type="entry name" value="ASTACIN"/>
    <property type="match status" value="1"/>
</dbReference>
<evidence type="ECO:0000256" key="4">
    <source>
        <dbReference type="ARBA" id="ARBA00022801"/>
    </source>
</evidence>
<dbReference type="FunFam" id="3.40.390.10:FF:000015">
    <property type="entry name" value="Meprin A subunit"/>
    <property type="match status" value="1"/>
</dbReference>
<feature type="binding site" evidence="10">
    <location>
        <position position="204"/>
    </location>
    <ligand>
        <name>Zn(2+)</name>
        <dbReference type="ChEBI" id="CHEBI:29105"/>
        <note>catalytic</note>
    </ligand>
</feature>
<keyword evidence="5 10" id="KW-0862">Zinc</keyword>
<dbReference type="OrthoDB" id="291007at2759"/>